<dbReference type="EMBL" id="LT629772">
    <property type="protein sequence ID" value="SDR94819.1"/>
    <property type="molecule type" value="Genomic_DNA"/>
</dbReference>
<dbReference type="STRING" id="630515.SAMN04489812_0407"/>
<feature type="compositionally biased region" description="Basic and acidic residues" evidence="1">
    <location>
        <begin position="75"/>
        <end position="87"/>
    </location>
</feature>
<accession>A0A1H1N9C0</accession>
<dbReference type="Gene3D" id="1.10.287.700">
    <property type="entry name" value="Helix hairpin bin"/>
    <property type="match status" value="1"/>
</dbReference>
<feature type="region of interest" description="Disordered" evidence="1">
    <location>
        <begin position="41"/>
        <end position="120"/>
    </location>
</feature>
<evidence type="ECO:0000313" key="2">
    <source>
        <dbReference type="EMBL" id="SDR94819.1"/>
    </source>
</evidence>
<reference evidence="2 3" key="1">
    <citation type="submission" date="2016-10" db="EMBL/GenBank/DDBJ databases">
        <authorList>
            <person name="de Groot N.N."/>
        </authorList>
    </citation>
    <scope>NUCLEOTIDE SEQUENCE [LARGE SCALE GENOMIC DNA]</scope>
    <source>
        <strain evidence="2 3">DSM 21800</strain>
    </source>
</reference>
<protein>
    <recommendedName>
        <fullName evidence="4">YtxH domain-containing protein</fullName>
    </recommendedName>
</protein>
<dbReference type="RefSeq" id="WP_091519081.1">
    <property type="nucleotide sequence ID" value="NZ_LT629772.1"/>
</dbReference>
<gene>
    <name evidence="2" type="ORF">SAMN04489812_0407</name>
</gene>
<sequence length="120" mass="12728">MWGKILIGVAGGVIGYLLGARAGRERYDQIKGQVSRVWNDPRVQDTASQAADTVKDGAAHAASKAKDTASQAVHRASDRVPESKQEGTADQSYFTEEDGTPRAPEPDPDDSTVTSNGGRT</sequence>
<dbReference type="AlphaFoldDB" id="A0A1H1N9C0"/>
<feature type="compositionally biased region" description="Polar residues" evidence="1">
    <location>
        <begin position="111"/>
        <end position="120"/>
    </location>
</feature>
<evidence type="ECO:0000313" key="3">
    <source>
        <dbReference type="Proteomes" id="UP000199103"/>
    </source>
</evidence>
<keyword evidence="3" id="KW-1185">Reference proteome</keyword>
<evidence type="ECO:0000256" key="1">
    <source>
        <dbReference type="SAM" id="MobiDB-lite"/>
    </source>
</evidence>
<dbReference type="Proteomes" id="UP000199103">
    <property type="component" value="Chromosome I"/>
</dbReference>
<dbReference type="OrthoDB" id="5125216at2"/>
<proteinExistence type="predicted"/>
<organism evidence="2 3">
    <name type="scientific">Microlunatus soli</name>
    <dbReference type="NCBI Taxonomy" id="630515"/>
    <lineage>
        <taxon>Bacteria</taxon>
        <taxon>Bacillati</taxon>
        <taxon>Actinomycetota</taxon>
        <taxon>Actinomycetes</taxon>
        <taxon>Propionibacteriales</taxon>
        <taxon>Propionibacteriaceae</taxon>
        <taxon>Microlunatus</taxon>
    </lineage>
</organism>
<evidence type="ECO:0008006" key="4">
    <source>
        <dbReference type="Google" id="ProtNLM"/>
    </source>
</evidence>
<name>A0A1H1N9C0_9ACTN</name>